<comment type="caution">
    <text evidence="1">The sequence shown here is derived from an EMBL/GenBank/DDBJ whole genome shotgun (WGS) entry which is preliminary data.</text>
</comment>
<dbReference type="EMBL" id="BMQO01000019">
    <property type="protein sequence ID" value="GGS36575.1"/>
    <property type="molecule type" value="Genomic_DNA"/>
</dbReference>
<dbReference type="RefSeq" id="WP_189103127.1">
    <property type="nucleotide sequence ID" value="NZ_BMQO01000019.1"/>
</dbReference>
<evidence type="ECO:0000313" key="2">
    <source>
        <dbReference type="Proteomes" id="UP000620633"/>
    </source>
</evidence>
<organism evidence="1 2">
    <name type="scientific">Deinococcus knuensis</name>
    <dbReference type="NCBI Taxonomy" id="1837380"/>
    <lineage>
        <taxon>Bacteria</taxon>
        <taxon>Thermotogati</taxon>
        <taxon>Deinococcota</taxon>
        <taxon>Deinococci</taxon>
        <taxon>Deinococcales</taxon>
        <taxon>Deinococcaceae</taxon>
        <taxon>Deinococcus</taxon>
    </lineage>
</organism>
<sequence length="101" mass="10870">MLGKRNAVCALREASTGLMCASVQPGQLLDALLPHHPDGGALDGLVPYAHSRARFTHEVRQVCDQIGNTRPLHDFGVRVPDTKVMQVGATDGHRQMQFAAG</sequence>
<gene>
    <name evidence="1" type="ORF">GCM10008961_30370</name>
</gene>
<accession>A0ABQ2SPX8</accession>
<reference evidence="2" key="1">
    <citation type="journal article" date="2019" name="Int. J. Syst. Evol. Microbiol.">
        <title>The Global Catalogue of Microorganisms (GCM) 10K type strain sequencing project: providing services to taxonomists for standard genome sequencing and annotation.</title>
        <authorList>
            <consortium name="The Broad Institute Genomics Platform"/>
            <consortium name="The Broad Institute Genome Sequencing Center for Infectious Disease"/>
            <person name="Wu L."/>
            <person name="Ma J."/>
        </authorList>
    </citation>
    <scope>NUCLEOTIDE SEQUENCE [LARGE SCALE GENOMIC DNA]</scope>
    <source>
        <strain evidence="2">JCM 31406</strain>
    </source>
</reference>
<dbReference type="Proteomes" id="UP000620633">
    <property type="component" value="Unassembled WGS sequence"/>
</dbReference>
<evidence type="ECO:0000313" key="1">
    <source>
        <dbReference type="EMBL" id="GGS36575.1"/>
    </source>
</evidence>
<proteinExistence type="predicted"/>
<protein>
    <submittedName>
        <fullName evidence="1">Uncharacterized protein</fullName>
    </submittedName>
</protein>
<name>A0ABQ2SPX8_9DEIO</name>
<keyword evidence="2" id="KW-1185">Reference proteome</keyword>